<dbReference type="GO" id="GO:0050530">
    <property type="term" value="F:glucosylglycerol 3-phosphatase activity"/>
    <property type="evidence" value="ECO:0007669"/>
    <property type="project" value="UniProtKB-EC"/>
</dbReference>
<keyword evidence="2" id="KW-1185">Reference proteome</keyword>
<gene>
    <name evidence="1" type="primary">stpA</name>
    <name evidence="1" type="ORF">PH586_13185</name>
</gene>
<dbReference type="EC" id="3.1.3.69" evidence="1"/>
<sequence>MIKHSPTFSLDHQRLLDTLVTSDKLLIIQDLDGVCMGLVRDPLSRTIEQRYVQAARQLAGHFFVLTNGEHIGRRGVNGIVDNALAAPAQAREQGLYLPGLAAGGVQLQDRHGRVSHPGVSAAELAFLKTLPGKAERFLGELLGAPPYALAAAEVAALVGASVLDNLASPTLNINSLYQHFSEQPALYQQLQHAVEGFMAQLLQQAAACQLQESFFVHYAPNLGSDAQGLERVKYSTGDDAGTTDFQFMLKGAIKEVGVLVILNHYYHQHTGAYPLGADFNARQAPRERDALLQLAREHFDPAQMPRIVGVGDTVTSASRTLDGQTQQLRGGSDRGFLTLVQELGKAFDSDNCVVYIDSSGGEVDRPGLDAVHLQRRAADPGLEPWPAAEGISDPADPLGLDVVFCDGHGQYVTFFCSLAERYAGRTGAA</sequence>
<dbReference type="RefSeq" id="WP_271348221.1">
    <property type="nucleotide sequence ID" value="NZ_JAQJZJ010000005.1"/>
</dbReference>
<dbReference type="InterPro" id="IPR012765">
    <property type="entry name" value="GGPPase"/>
</dbReference>
<comment type="caution">
    <text evidence="1">The sequence shown here is derived from an EMBL/GenBank/DDBJ whole genome shotgun (WGS) entry which is preliminary data.</text>
</comment>
<proteinExistence type="predicted"/>
<evidence type="ECO:0000313" key="2">
    <source>
        <dbReference type="Proteomes" id="UP001212042"/>
    </source>
</evidence>
<dbReference type="Pfam" id="PF09506">
    <property type="entry name" value="Salt_tol_Pase"/>
    <property type="match status" value="1"/>
</dbReference>
<name>A0ABT4XGL5_9PSED</name>
<protein>
    <submittedName>
        <fullName evidence="1">Glucosylglycerol 3-phosphatase</fullName>
        <ecNumber evidence="1">3.1.3.69</ecNumber>
    </submittedName>
</protein>
<evidence type="ECO:0000313" key="1">
    <source>
        <dbReference type="EMBL" id="MDA7087339.1"/>
    </source>
</evidence>
<dbReference type="Proteomes" id="UP001212042">
    <property type="component" value="Unassembled WGS sequence"/>
</dbReference>
<dbReference type="NCBIfam" id="TIGR02399">
    <property type="entry name" value="salt_tol_Pase"/>
    <property type="match status" value="1"/>
</dbReference>
<accession>A0ABT4XGL5</accession>
<keyword evidence="1" id="KW-0378">Hydrolase</keyword>
<reference evidence="1 2" key="1">
    <citation type="submission" date="2023-01" db="EMBL/GenBank/DDBJ databases">
        <title>Pseudomonas SA3-5T sp. nov., isolated from tidal flat sediment.</title>
        <authorList>
            <person name="Kim H.S."/>
            <person name="Kim J.-S."/>
            <person name="Suh M.K."/>
            <person name="Eom M.K."/>
            <person name="Lee J.-S."/>
        </authorList>
    </citation>
    <scope>NUCLEOTIDE SEQUENCE [LARGE SCALE GENOMIC DNA]</scope>
    <source>
        <strain evidence="1 2">SA3-5</strain>
    </source>
</reference>
<organism evidence="1 2">
    <name type="scientific">Pseudomonas aestuarii</name>
    <dbReference type="NCBI Taxonomy" id="3018340"/>
    <lineage>
        <taxon>Bacteria</taxon>
        <taxon>Pseudomonadati</taxon>
        <taxon>Pseudomonadota</taxon>
        <taxon>Gammaproteobacteria</taxon>
        <taxon>Pseudomonadales</taxon>
        <taxon>Pseudomonadaceae</taxon>
        <taxon>Pseudomonas</taxon>
    </lineage>
</organism>
<dbReference type="EMBL" id="JAQJZJ010000005">
    <property type="protein sequence ID" value="MDA7087339.1"/>
    <property type="molecule type" value="Genomic_DNA"/>
</dbReference>